<dbReference type="InterPro" id="IPR017205">
    <property type="entry name" value="Sig_transdc_His_kinase_ChrS"/>
</dbReference>
<dbReference type="GO" id="GO:0000155">
    <property type="term" value="F:phosphorelay sensor kinase activity"/>
    <property type="evidence" value="ECO:0007669"/>
    <property type="project" value="InterPro"/>
</dbReference>
<proteinExistence type="predicted"/>
<dbReference type="Pfam" id="PF07730">
    <property type="entry name" value="HisKA_3"/>
    <property type="match status" value="1"/>
</dbReference>
<evidence type="ECO:0000313" key="7">
    <source>
        <dbReference type="EMBL" id="MDR7326545.1"/>
    </source>
</evidence>
<reference evidence="7 8" key="1">
    <citation type="submission" date="2023-07" db="EMBL/GenBank/DDBJ databases">
        <title>Sequencing the genomes of 1000 actinobacteria strains.</title>
        <authorList>
            <person name="Klenk H.-P."/>
        </authorList>
    </citation>
    <scope>NUCLEOTIDE SEQUENCE [LARGE SCALE GENOMIC DNA]</scope>
    <source>
        <strain evidence="7 8">DSM 44711</strain>
    </source>
</reference>
<dbReference type="Pfam" id="PF02518">
    <property type="entry name" value="HATPase_c"/>
    <property type="match status" value="1"/>
</dbReference>
<dbReference type="Gene3D" id="1.20.5.1930">
    <property type="match status" value="1"/>
</dbReference>
<dbReference type="InterPro" id="IPR050482">
    <property type="entry name" value="Sensor_HK_TwoCompSys"/>
</dbReference>
<dbReference type="SMART" id="SM00387">
    <property type="entry name" value="HATPase_c"/>
    <property type="match status" value="1"/>
</dbReference>
<dbReference type="Gene3D" id="3.30.565.10">
    <property type="entry name" value="Histidine kinase-like ATPase, C-terminal domain"/>
    <property type="match status" value="1"/>
</dbReference>
<comment type="caution">
    <text evidence="7">The sequence shown here is derived from an EMBL/GenBank/DDBJ whole genome shotgun (WGS) entry which is preliminary data.</text>
</comment>
<organism evidence="7 8">
    <name type="scientific">Catenuloplanes niger</name>
    <dbReference type="NCBI Taxonomy" id="587534"/>
    <lineage>
        <taxon>Bacteria</taxon>
        <taxon>Bacillati</taxon>
        <taxon>Actinomycetota</taxon>
        <taxon>Actinomycetes</taxon>
        <taxon>Micromonosporales</taxon>
        <taxon>Micromonosporaceae</taxon>
        <taxon>Catenuloplanes</taxon>
    </lineage>
</organism>
<protein>
    <submittedName>
        <fullName evidence="7">Signal transduction histidine kinase</fullName>
    </submittedName>
</protein>
<keyword evidence="2 7" id="KW-0418">Kinase</keyword>
<feature type="region of interest" description="Disordered" evidence="4">
    <location>
        <begin position="385"/>
        <end position="408"/>
    </location>
</feature>
<feature type="transmembrane region" description="Helical" evidence="5">
    <location>
        <begin position="104"/>
        <end position="124"/>
    </location>
</feature>
<evidence type="ECO:0000256" key="4">
    <source>
        <dbReference type="SAM" id="MobiDB-lite"/>
    </source>
</evidence>
<evidence type="ECO:0000256" key="2">
    <source>
        <dbReference type="ARBA" id="ARBA00022777"/>
    </source>
</evidence>
<feature type="compositionally biased region" description="Gly residues" evidence="4">
    <location>
        <begin position="330"/>
        <end position="355"/>
    </location>
</feature>
<feature type="transmembrane region" description="Helical" evidence="5">
    <location>
        <begin position="43"/>
        <end position="66"/>
    </location>
</feature>
<evidence type="ECO:0000313" key="8">
    <source>
        <dbReference type="Proteomes" id="UP001183629"/>
    </source>
</evidence>
<dbReference type="InterPro" id="IPR003594">
    <property type="entry name" value="HATPase_dom"/>
</dbReference>
<gene>
    <name evidence="7" type="ORF">J2S44_006795</name>
</gene>
<dbReference type="GO" id="GO:0016020">
    <property type="term" value="C:membrane"/>
    <property type="evidence" value="ECO:0007669"/>
    <property type="project" value="InterPro"/>
</dbReference>
<feature type="region of interest" description="Disordered" evidence="4">
    <location>
        <begin position="329"/>
        <end position="355"/>
    </location>
</feature>
<dbReference type="CDD" id="cd16917">
    <property type="entry name" value="HATPase_UhpB-NarQ-NarX-like"/>
    <property type="match status" value="1"/>
</dbReference>
<dbReference type="RefSeq" id="WP_310422419.1">
    <property type="nucleotide sequence ID" value="NZ_JAVDYC010000001.1"/>
</dbReference>
<keyword evidence="3" id="KW-0902">Two-component regulatory system</keyword>
<dbReference type="Proteomes" id="UP001183629">
    <property type="component" value="Unassembled WGS sequence"/>
</dbReference>
<dbReference type="PIRSF" id="PIRSF037434">
    <property type="entry name" value="STHK_ChrS"/>
    <property type="match status" value="1"/>
</dbReference>
<keyword evidence="5" id="KW-0812">Transmembrane</keyword>
<dbReference type="SUPFAM" id="SSF55874">
    <property type="entry name" value="ATPase domain of HSP90 chaperone/DNA topoisomerase II/histidine kinase"/>
    <property type="match status" value="1"/>
</dbReference>
<accession>A0AAE4CVT8</accession>
<dbReference type="AlphaFoldDB" id="A0AAE4CVT8"/>
<keyword evidence="5" id="KW-1133">Transmembrane helix</keyword>
<dbReference type="EMBL" id="JAVDYC010000001">
    <property type="protein sequence ID" value="MDR7326545.1"/>
    <property type="molecule type" value="Genomic_DNA"/>
</dbReference>
<dbReference type="PANTHER" id="PTHR24421:SF62">
    <property type="entry name" value="SENSORY TRANSDUCTION HISTIDINE KINASE"/>
    <property type="match status" value="1"/>
</dbReference>
<sequence>MRWWPFALLAALAAVNAGAPAVLAVCALTAAWMLQPWWRRGGFVAGLIALNAVLVLLTPWFGLFTPVSYVNAFRQLDWPWQPVAVAGCAAVAGTAQSSGVDHPLIWAAVVAGNVVPMCGFSWFVRRAARHEEEREAALAEARDANHRLAASLAENAALHERLLAQATDAAVRDERRRMAREIHDTLAQGLTGIISQLRAAAHADDDPHRRRRHVEAATALAGESLTEARRSVHALRPEPLRTARLAEALDGVASRWSALHGIPVRFTTTGTPLPIPPDAEDALLRVAQEALTNVAKHARATRAGVTLSFLDAEVALDIRDDGRGFPATGDGAGAAASGGGSGAASGGGSGGGSGAAGAGGFAGGFGVTAMRQRIEALSGTLQIESDARDGTGVSARVPLRTIDDGRPA</sequence>
<evidence type="ECO:0000256" key="1">
    <source>
        <dbReference type="ARBA" id="ARBA00022679"/>
    </source>
</evidence>
<evidence type="ECO:0000256" key="5">
    <source>
        <dbReference type="SAM" id="Phobius"/>
    </source>
</evidence>
<keyword evidence="5" id="KW-0472">Membrane</keyword>
<dbReference type="InterPro" id="IPR011712">
    <property type="entry name" value="Sig_transdc_His_kin_sub3_dim/P"/>
</dbReference>
<name>A0AAE4CVT8_9ACTN</name>
<dbReference type="PANTHER" id="PTHR24421">
    <property type="entry name" value="NITRATE/NITRITE SENSOR PROTEIN NARX-RELATED"/>
    <property type="match status" value="1"/>
</dbReference>
<dbReference type="GO" id="GO:0046983">
    <property type="term" value="F:protein dimerization activity"/>
    <property type="evidence" value="ECO:0007669"/>
    <property type="project" value="InterPro"/>
</dbReference>
<dbReference type="InterPro" id="IPR036890">
    <property type="entry name" value="HATPase_C_sf"/>
</dbReference>
<keyword evidence="8" id="KW-1185">Reference proteome</keyword>
<keyword evidence="1" id="KW-0808">Transferase</keyword>
<feature type="domain" description="Histidine kinase/HSP90-like ATPase" evidence="6">
    <location>
        <begin position="278"/>
        <end position="401"/>
    </location>
</feature>
<evidence type="ECO:0000259" key="6">
    <source>
        <dbReference type="SMART" id="SM00387"/>
    </source>
</evidence>
<evidence type="ECO:0000256" key="3">
    <source>
        <dbReference type="ARBA" id="ARBA00023012"/>
    </source>
</evidence>